<comment type="caution">
    <text evidence="2">The sequence shown here is derived from an EMBL/GenBank/DDBJ whole genome shotgun (WGS) entry which is preliminary data.</text>
</comment>
<dbReference type="EMBL" id="POUK01000004">
    <property type="protein sequence ID" value="PNF76374.1"/>
    <property type="molecule type" value="Genomic_DNA"/>
</dbReference>
<protein>
    <recommendedName>
        <fullName evidence="4">DUF2141 domain-containing protein</fullName>
    </recommendedName>
</protein>
<evidence type="ECO:0000313" key="3">
    <source>
        <dbReference type="Proteomes" id="UP000235881"/>
    </source>
</evidence>
<gene>
    <name evidence="2" type="ORF">CXK95_13315</name>
</gene>
<reference evidence="2 3" key="1">
    <citation type="submission" date="2018-01" db="EMBL/GenBank/DDBJ databases">
        <title>Denitrification phenotypes of diverse strains of Pseudomonas stutzeri.</title>
        <authorList>
            <person name="Milligan D.A."/>
            <person name="Bergaust L."/>
            <person name="Bakken L.R."/>
            <person name="Frostegard A."/>
        </authorList>
    </citation>
    <scope>NUCLEOTIDE SEQUENCE [LARGE SCALE GENOMIC DNA]</scope>
    <source>
        <strain evidence="2 3">DSM 50238</strain>
    </source>
</reference>
<dbReference type="Proteomes" id="UP000235881">
    <property type="component" value="Unassembled WGS sequence"/>
</dbReference>
<feature type="signal peptide" evidence="1">
    <location>
        <begin position="1"/>
        <end position="24"/>
    </location>
</feature>
<evidence type="ECO:0008006" key="4">
    <source>
        <dbReference type="Google" id="ProtNLM"/>
    </source>
</evidence>
<keyword evidence="1" id="KW-0732">Signal</keyword>
<evidence type="ECO:0000256" key="1">
    <source>
        <dbReference type="SAM" id="SignalP"/>
    </source>
</evidence>
<organism evidence="2 3">
    <name type="scientific">Stutzerimonas degradans</name>
    <dbReference type="NCBI Taxonomy" id="2968968"/>
    <lineage>
        <taxon>Bacteria</taxon>
        <taxon>Pseudomonadati</taxon>
        <taxon>Pseudomonadota</taxon>
        <taxon>Gammaproteobacteria</taxon>
        <taxon>Pseudomonadales</taxon>
        <taxon>Pseudomonadaceae</taxon>
        <taxon>Stutzerimonas</taxon>
    </lineage>
</organism>
<name>A0A8E2QCP0_9GAMM</name>
<evidence type="ECO:0000313" key="2">
    <source>
        <dbReference type="EMBL" id="PNF76374.1"/>
    </source>
</evidence>
<keyword evidence="3" id="KW-1185">Reference proteome</keyword>
<dbReference type="InterPro" id="IPR018673">
    <property type="entry name" value="DUF2141"/>
</dbReference>
<feature type="chain" id="PRO_5034250670" description="DUF2141 domain-containing protein" evidence="1">
    <location>
        <begin position="25"/>
        <end position="144"/>
    </location>
</feature>
<dbReference type="AlphaFoldDB" id="A0A8E2QCP0"/>
<dbReference type="RefSeq" id="WP_102828927.1">
    <property type="nucleotide sequence ID" value="NZ_CP065721.1"/>
</dbReference>
<proteinExistence type="predicted"/>
<sequence>MKRGTWALLLCIGIGIGTSQWVQAQELKITLAGVEHDRGNVRVGLYADPKTFRKEAKAFATKQAPAATGDVTLTFGDVPPGRYAVMAYHDENANDELDRRFGMFPAEGYGLSNNPKVMGPPAFDDSAFDVVAEQNTTIIIDMRY</sequence>
<dbReference type="Pfam" id="PF09912">
    <property type="entry name" value="DUF2141"/>
    <property type="match status" value="1"/>
</dbReference>
<accession>A0A8E2QCP0</accession>